<dbReference type="STRING" id="1440762.Y882_17380"/>
<accession>A0A0G9GY67</accession>
<comment type="caution">
    <text evidence="3">The sequence shown here is derived from an EMBL/GenBank/DDBJ whole genome shotgun (WGS) entry which is preliminary data.</text>
</comment>
<feature type="signal peptide" evidence="2">
    <location>
        <begin position="1"/>
        <end position="22"/>
    </location>
</feature>
<dbReference type="InterPro" id="IPR024572">
    <property type="entry name" value="RcnB"/>
</dbReference>
<dbReference type="Proteomes" id="UP000035481">
    <property type="component" value="Unassembled WGS sequence"/>
</dbReference>
<feature type="chain" id="PRO_5002575729" description="Transmembrane signal peptide protein" evidence="2">
    <location>
        <begin position="23"/>
        <end position="135"/>
    </location>
</feature>
<name>A0A0G9GY67_9GAMM</name>
<proteinExistence type="predicted"/>
<dbReference type="Pfam" id="PF11776">
    <property type="entry name" value="RcnB"/>
    <property type="match status" value="1"/>
</dbReference>
<dbReference type="PATRIC" id="fig|1440762.4.peg.3233"/>
<reference evidence="3 4" key="1">
    <citation type="journal article" date="2015" name="Antonie Van Leeuwenhoek">
        <title>A phylogenomic and molecular marker based taxonomic framework for the order Xanthomonadales: proposal to transfer the families Algiphilaceae and Solimonadaceae to the order Nevskiales ord. nov. and to create a new family within the order Xanthomonadales, the family Rhodanobacteraceae fam. nov., containing the genus Rhodanobacter and its closest relatives.</title>
        <authorList>
            <person name="Naushad S."/>
            <person name="Adeolu M."/>
            <person name="Wong S."/>
            <person name="Sohail M."/>
            <person name="Schellhorn H.E."/>
            <person name="Gupta R.S."/>
        </authorList>
    </citation>
    <scope>NUCLEOTIDE SEQUENCE [LARGE SCALE GENOMIC DNA]</scope>
    <source>
        <strain evidence="3 4">DSM 16301</strain>
    </source>
</reference>
<dbReference type="RefSeq" id="WP_046973156.1">
    <property type="nucleotide sequence ID" value="NZ_JPLA01000054.1"/>
</dbReference>
<evidence type="ECO:0000256" key="1">
    <source>
        <dbReference type="SAM" id="MobiDB-lite"/>
    </source>
</evidence>
<protein>
    <recommendedName>
        <fullName evidence="5">Transmembrane signal peptide protein</fullName>
    </recommendedName>
</protein>
<dbReference type="AlphaFoldDB" id="A0A0G9GY67"/>
<evidence type="ECO:0008006" key="5">
    <source>
        <dbReference type="Google" id="ProtNLM"/>
    </source>
</evidence>
<evidence type="ECO:0000313" key="3">
    <source>
        <dbReference type="EMBL" id="KLD62161.1"/>
    </source>
</evidence>
<keyword evidence="2" id="KW-0732">Signal</keyword>
<evidence type="ECO:0000313" key="4">
    <source>
        <dbReference type="Proteomes" id="UP000035481"/>
    </source>
</evidence>
<dbReference type="OrthoDB" id="6025819at2"/>
<organism evidence="3 4">
    <name type="scientific">Dyella japonica DSM 16301</name>
    <dbReference type="NCBI Taxonomy" id="1440762"/>
    <lineage>
        <taxon>Bacteria</taxon>
        <taxon>Pseudomonadati</taxon>
        <taxon>Pseudomonadota</taxon>
        <taxon>Gammaproteobacteria</taxon>
        <taxon>Lysobacterales</taxon>
        <taxon>Rhodanobacteraceae</taxon>
        <taxon>Dyella</taxon>
    </lineage>
</organism>
<evidence type="ECO:0000256" key="2">
    <source>
        <dbReference type="SAM" id="SignalP"/>
    </source>
</evidence>
<sequence>MKTLSRVLVALALLAGSGAVLADPWHDHDRGHGHDDRHDRGDRYDNHGGRHDRDGWRERDRHDGWNHRYYSDRGYYGRPHRWERGYRYDGPMYIVNDYRGYRLAPPPYGYRWVRDDGNFLLVSIGDSMILDMVIR</sequence>
<feature type="region of interest" description="Disordered" evidence="1">
    <location>
        <begin position="25"/>
        <end position="56"/>
    </location>
</feature>
<dbReference type="EMBL" id="JPLA01000054">
    <property type="protein sequence ID" value="KLD62161.1"/>
    <property type="molecule type" value="Genomic_DNA"/>
</dbReference>
<gene>
    <name evidence="3" type="ORF">Y882_17380</name>
</gene>
<dbReference type="Gene3D" id="3.10.450.160">
    <property type="entry name" value="inner membrane protein cigr"/>
    <property type="match status" value="1"/>
</dbReference>